<reference evidence="2" key="2">
    <citation type="journal article" date="2019" name="Curr. Biol.">
        <title>Chromatin organization in early land plants reveals an ancestral association between H3K27me3, transposons, and constitutive heterochromatin.</title>
        <authorList>
            <person name="Montgomery S.A."/>
            <person name="Tanizawa Y."/>
            <person name="Galik B."/>
            <person name="Wang N."/>
            <person name="Ito T."/>
            <person name="Mochizuki T."/>
            <person name="Akimcheva S."/>
            <person name="Bowman J."/>
            <person name="Cognat V."/>
            <person name="Drouard L."/>
            <person name="Ekker H."/>
            <person name="Houng S."/>
            <person name="Kohchi T."/>
            <person name="Lin S."/>
            <person name="Liu L.D."/>
            <person name="Nakamura Y."/>
            <person name="Valeeva L.R."/>
            <person name="Shakirov E.V."/>
            <person name="Shippen D.E."/>
            <person name="Wei W."/>
            <person name="Yagura M."/>
            <person name="Yamaoka S."/>
            <person name="Yamato K.T."/>
            <person name="Liu C."/>
            <person name="Berger F."/>
        </authorList>
    </citation>
    <scope>NUCLEOTIDE SEQUENCE [LARGE SCALE GENOMIC DNA]</scope>
    <source>
        <strain evidence="2">Tak-1</strain>
    </source>
</reference>
<sequence length="299" mass="34199">MNWRRCGRRAAQAQVVSTSVPDPDWSMLLDEALAEIFQRLPLPERLQVVPMVCKNWKKVACDPTSWRVIDMVPWIQQKMDAECMWEYDCEPVVDRLVKILVDRSRGQLRELRTMYVSDDAIEYMADRCPLLEVLTMQSSLGVTNKSALKLATMSPKLRHLDVSDCYNISKQALMAFGDNCPSLEWLGRNMVNQNATNHAFEMASSPPGGDEEAITMSRHYPRLKHLEMKKTCISDRGLRHLAIGCRNLQSLNVACCYVLSPKALDDVSRNCTNLREFTKPITPRMHISPNDFQATMLFE</sequence>
<dbReference type="InterPro" id="IPR036047">
    <property type="entry name" value="F-box-like_dom_sf"/>
</dbReference>
<dbReference type="InterPro" id="IPR001810">
    <property type="entry name" value="F-box_dom"/>
</dbReference>
<dbReference type="PANTHER" id="PTHR38926:SF5">
    <property type="entry name" value="F-BOX AND LEUCINE-RICH REPEAT PROTEIN 6"/>
    <property type="match status" value="1"/>
</dbReference>
<dbReference type="Gene3D" id="1.20.1280.50">
    <property type="match status" value="1"/>
</dbReference>
<dbReference type="EMBL" id="LVLJ01000950">
    <property type="protein sequence ID" value="OAE31873.1"/>
    <property type="molecule type" value="Genomic_DNA"/>
</dbReference>
<gene>
    <name evidence="3" type="ORF">AXG93_2834s1040</name>
    <name evidence="2" type="ORF">Mp_3g07000</name>
</gene>
<dbReference type="Proteomes" id="UP000077202">
    <property type="component" value="Unassembled WGS sequence"/>
</dbReference>
<evidence type="ECO:0000313" key="4">
    <source>
        <dbReference type="Proteomes" id="UP000077202"/>
    </source>
</evidence>
<dbReference type="SMART" id="SM00367">
    <property type="entry name" value="LRR_CC"/>
    <property type="match status" value="3"/>
</dbReference>
<dbReference type="InterPro" id="IPR032675">
    <property type="entry name" value="LRR_dom_sf"/>
</dbReference>
<organism evidence="3 4">
    <name type="scientific">Marchantia polymorpha subsp. ruderalis</name>
    <dbReference type="NCBI Taxonomy" id="1480154"/>
    <lineage>
        <taxon>Eukaryota</taxon>
        <taxon>Viridiplantae</taxon>
        <taxon>Streptophyta</taxon>
        <taxon>Embryophyta</taxon>
        <taxon>Marchantiophyta</taxon>
        <taxon>Marchantiopsida</taxon>
        <taxon>Marchantiidae</taxon>
        <taxon>Marchantiales</taxon>
        <taxon>Marchantiaceae</taxon>
        <taxon>Marchantia</taxon>
    </lineage>
</organism>
<keyword evidence="4" id="KW-1185">Reference proteome</keyword>
<dbReference type="SUPFAM" id="SSF81383">
    <property type="entry name" value="F-box domain"/>
    <property type="match status" value="1"/>
</dbReference>
<dbReference type="EMBL" id="AP019868">
    <property type="protein sequence ID" value="BBN04702.1"/>
    <property type="molecule type" value="Genomic_DNA"/>
</dbReference>
<evidence type="ECO:0000259" key="1">
    <source>
        <dbReference type="Pfam" id="PF00646"/>
    </source>
</evidence>
<reference evidence="3 4" key="1">
    <citation type="submission" date="2016-03" db="EMBL/GenBank/DDBJ databases">
        <title>Mechanisms controlling the formation of the plant cell surface in tip-growing cells are functionally conserved among land plants.</title>
        <authorList>
            <person name="Honkanen S."/>
            <person name="Jones V.A."/>
            <person name="Morieri G."/>
            <person name="Champion C."/>
            <person name="Hetherington A.J."/>
            <person name="Kelly S."/>
            <person name="Saint-Marcoux D."/>
            <person name="Proust H."/>
            <person name="Prescott H."/>
            <person name="Dolan L."/>
        </authorList>
    </citation>
    <scope>NUCLEOTIDE SEQUENCE [LARGE SCALE GENOMIC DNA]</scope>
    <source>
        <strain evidence="4">cv. Tak-1 and cv. Tak-2</strain>
        <tissue evidence="3">Whole gametophyte</tissue>
    </source>
</reference>
<name>A0A176WGZ1_MARPO</name>
<dbReference type="PANTHER" id="PTHR38926">
    <property type="entry name" value="F-BOX DOMAIN CONTAINING PROTEIN, EXPRESSED"/>
    <property type="match status" value="1"/>
</dbReference>
<dbReference type="SUPFAM" id="SSF52047">
    <property type="entry name" value="RNI-like"/>
    <property type="match status" value="1"/>
</dbReference>
<evidence type="ECO:0000313" key="5">
    <source>
        <dbReference type="Proteomes" id="UP001162541"/>
    </source>
</evidence>
<accession>A0A176WGZ1</accession>
<protein>
    <recommendedName>
        <fullName evidence="1">F-box domain-containing protein</fullName>
    </recommendedName>
</protein>
<proteinExistence type="predicted"/>
<dbReference type="InterPro" id="IPR006553">
    <property type="entry name" value="Leu-rich_rpt_Cys-con_subtyp"/>
</dbReference>
<dbReference type="AlphaFoldDB" id="A0A176WGZ1"/>
<dbReference type="Gene3D" id="3.80.10.10">
    <property type="entry name" value="Ribonuclease Inhibitor"/>
    <property type="match status" value="2"/>
</dbReference>
<feature type="domain" description="F-box" evidence="1">
    <location>
        <begin position="25"/>
        <end position="67"/>
    </location>
</feature>
<reference evidence="5" key="3">
    <citation type="journal article" date="2020" name="Curr. Biol.">
        <title>Chromatin organization in early land plants reveals an ancestral association between H3K27me3, transposons, and constitutive heterochromatin.</title>
        <authorList>
            <person name="Montgomery S.A."/>
            <person name="Tanizawa Y."/>
            <person name="Galik B."/>
            <person name="Wang N."/>
            <person name="Ito T."/>
            <person name="Mochizuki T."/>
            <person name="Akimcheva S."/>
            <person name="Bowman J.L."/>
            <person name="Cognat V."/>
            <person name="Marechal-Drouard L."/>
            <person name="Ekker H."/>
            <person name="Hong S.F."/>
            <person name="Kohchi T."/>
            <person name="Lin S.S."/>
            <person name="Liu L.D."/>
            <person name="Nakamura Y."/>
            <person name="Valeeva L.R."/>
            <person name="Shakirov E.V."/>
            <person name="Shippen D.E."/>
            <person name="Wei W.L."/>
            <person name="Yagura M."/>
            <person name="Yamaoka S."/>
            <person name="Yamato K.T."/>
            <person name="Liu C."/>
            <person name="Berger F."/>
        </authorList>
    </citation>
    <scope>NUCLEOTIDE SEQUENCE [LARGE SCALE GENOMIC DNA]</scope>
    <source>
        <strain evidence="5">Tak-1</strain>
    </source>
</reference>
<dbReference type="Proteomes" id="UP001162541">
    <property type="component" value="Chromosome 3"/>
</dbReference>
<evidence type="ECO:0000313" key="3">
    <source>
        <dbReference type="EMBL" id="OAE31873.1"/>
    </source>
</evidence>
<evidence type="ECO:0000313" key="2">
    <source>
        <dbReference type="EMBL" id="BBN04702.1"/>
    </source>
</evidence>
<dbReference type="Pfam" id="PF00646">
    <property type="entry name" value="F-box"/>
    <property type="match status" value="1"/>
</dbReference>